<organism evidence="5 6">
    <name type="scientific">Saccharopolyspora rectivirgula</name>
    <dbReference type="NCBI Taxonomy" id="28042"/>
    <lineage>
        <taxon>Bacteria</taxon>
        <taxon>Bacillati</taxon>
        <taxon>Actinomycetota</taxon>
        <taxon>Actinomycetes</taxon>
        <taxon>Pseudonocardiales</taxon>
        <taxon>Pseudonocardiaceae</taxon>
        <taxon>Saccharopolyspora</taxon>
    </lineage>
</organism>
<evidence type="ECO:0000256" key="2">
    <source>
        <dbReference type="PIRSR" id="PIRSR017388-2"/>
    </source>
</evidence>
<accession>A0A073AYX1</accession>
<evidence type="ECO:0000256" key="1">
    <source>
        <dbReference type="PIRSR" id="PIRSR017388-1"/>
    </source>
</evidence>
<feature type="domain" description="Serine aminopeptidase S33" evidence="4">
    <location>
        <begin position="21"/>
        <end position="230"/>
    </location>
</feature>
<protein>
    <recommendedName>
        <fullName evidence="4">Serine aminopeptidase S33 domain-containing protein</fullName>
    </recommendedName>
</protein>
<proteinExistence type="predicted"/>
<dbReference type="SUPFAM" id="SSF53474">
    <property type="entry name" value="alpha/beta-Hydrolases"/>
    <property type="match status" value="1"/>
</dbReference>
<evidence type="ECO:0000313" key="5">
    <source>
        <dbReference type="EMBL" id="KEI44257.1"/>
    </source>
</evidence>
<dbReference type="eggNOG" id="COG1647">
    <property type="taxonomic scope" value="Bacteria"/>
</dbReference>
<dbReference type="AlphaFoldDB" id="A0A073AYX1"/>
<evidence type="ECO:0000259" key="4">
    <source>
        <dbReference type="Pfam" id="PF12146"/>
    </source>
</evidence>
<dbReference type="InterPro" id="IPR051044">
    <property type="entry name" value="MAG_DAG_Lipase"/>
</dbReference>
<dbReference type="GO" id="GO:0052689">
    <property type="term" value="F:carboxylic ester hydrolase activity"/>
    <property type="evidence" value="ECO:0007669"/>
    <property type="project" value="InterPro"/>
</dbReference>
<feature type="binding site" evidence="2">
    <location>
        <position position="27"/>
    </location>
    <ligand>
        <name>substrate</name>
    </ligand>
</feature>
<gene>
    <name evidence="5" type="ORF">GU90_11010</name>
</gene>
<feature type="active site" description="Nucleophile" evidence="1">
    <location>
        <position position="95"/>
    </location>
</feature>
<dbReference type="InterPro" id="IPR022742">
    <property type="entry name" value="Hydrolase_4"/>
</dbReference>
<evidence type="ECO:0000313" key="6">
    <source>
        <dbReference type="Proteomes" id="UP000031419"/>
    </source>
</evidence>
<reference evidence="5 6" key="1">
    <citation type="submission" date="2014-06" db="EMBL/GenBank/DDBJ databases">
        <title>Saccharopolyspora rectivirgula DSM-43113 Genome sequencing.</title>
        <authorList>
            <person name="Barrera C."/>
            <person name="Millon L."/>
            <person name="Rognon B."/>
            <person name="Zaugg C."/>
            <person name="Monod M."/>
        </authorList>
    </citation>
    <scope>NUCLEOTIDE SEQUENCE [LARGE SCALE GENOMIC DNA]</scope>
    <source>
        <strain evidence="5 6">DSM 43113</strain>
    </source>
</reference>
<feature type="binding site" evidence="2">
    <location>
        <position position="96"/>
    </location>
    <ligand>
        <name>substrate</name>
    </ligand>
</feature>
<dbReference type="STRING" id="28042.GU90_11010"/>
<dbReference type="Pfam" id="PF12146">
    <property type="entry name" value="Hydrolase_4"/>
    <property type="match status" value="1"/>
</dbReference>
<name>A0A073AYX1_9PSEU</name>
<dbReference type="InterPro" id="IPR029058">
    <property type="entry name" value="AB_hydrolase_fold"/>
</dbReference>
<dbReference type="ESTHER" id="9pseu-a0a073ayx1">
    <property type="family name" value="CarbLipBact_2"/>
</dbReference>
<feature type="active site" description="Charge relay system" evidence="1">
    <location>
        <position position="195"/>
    </location>
</feature>
<dbReference type="PIRSF" id="PIRSF017388">
    <property type="entry name" value="Esterase_lipase"/>
    <property type="match status" value="1"/>
</dbReference>
<feature type="site" description="Important for substrate specificity" evidence="3">
    <location>
        <position position="144"/>
    </location>
</feature>
<sequence>MPVRSSAAEPFAHDGTSGTGVLLCHGFTSTPQSMRDWAEHLAAADFTVRCPLLPGHGTSWRDLNRTKWTDWYAAVARSLDELRSSCRSVFVFGQSMGGTLTLRLAEQNPDIAGIVLVNPSVTTLRRGAALLPVLCRVLPRLPGIPGDIAKPGSEEIAYRWLPLKAMASLQQLWKIVRQDLHRIEQPVLLFRSAVDHIVEPVNSEIVLTGVRSTDSAEVVLPNSYHVATLDHDAPEIFRLSAEFIQRVLQRTAEETA</sequence>
<evidence type="ECO:0000256" key="3">
    <source>
        <dbReference type="PIRSR" id="PIRSR017388-3"/>
    </source>
</evidence>
<dbReference type="Gene3D" id="3.40.50.1820">
    <property type="entry name" value="alpha/beta hydrolase"/>
    <property type="match status" value="1"/>
</dbReference>
<feature type="active site" description="Charge relay system" evidence="1">
    <location>
        <position position="225"/>
    </location>
</feature>
<comment type="caution">
    <text evidence="5">The sequence shown here is derived from an EMBL/GenBank/DDBJ whole genome shotgun (WGS) entry which is preliminary data.</text>
</comment>
<dbReference type="InterPro" id="IPR012354">
    <property type="entry name" value="Esterase_lipase"/>
</dbReference>
<dbReference type="Proteomes" id="UP000031419">
    <property type="component" value="Unassembled WGS sequence"/>
</dbReference>
<dbReference type="EMBL" id="JNVU01000028">
    <property type="protein sequence ID" value="KEI44257.1"/>
    <property type="molecule type" value="Genomic_DNA"/>
</dbReference>
<dbReference type="PANTHER" id="PTHR11614">
    <property type="entry name" value="PHOSPHOLIPASE-RELATED"/>
    <property type="match status" value="1"/>
</dbReference>
<keyword evidence="6" id="KW-1185">Reference proteome</keyword>